<dbReference type="NCBIfam" id="TIGR00254">
    <property type="entry name" value="GGDEF"/>
    <property type="match status" value="1"/>
</dbReference>
<dbReference type="PROSITE" id="PS50113">
    <property type="entry name" value="PAC"/>
    <property type="match status" value="1"/>
</dbReference>
<dbReference type="Gene3D" id="6.10.340.10">
    <property type="match status" value="1"/>
</dbReference>
<evidence type="ECO:0000259" key="2">
    <source>
        <dbReference type="PROSITE" id="PS50112"/>
    </source>
</evidence>
<dbReference type="RefSeq" id="WP_242287050.1">
    <property type="nucleotide sequence ID" value="NZ_JAKKSL010000002.1"/>
</dbReference>
<dbReference type="Pfam" id="PF08376">
    <property type="entry name" value="NIT"/>
    <property type="match status" value="1"/>
</dbReference>
<dbReference type="Proteomes" id="UP001139646">
    <property type="component" value="Unassembled WGS sequence"/>
</dbReference>
<dbReference type="PANTHER" id="PTHR46663">
    <property type="entry name" value="DIGUANYLATE CYCLASE DGCT-RELATED"/>
    <property type="match status" value="1"/>
</dbReference>
<dbReference type="InterPro" id="IPR000700">
    <property type="entry name" value="PAS-assoc_C"/>
</dbReference>
<keyword evidence="6" id="KW-1185">Reference proteome</keyword>
<evidence type="ECO:0000313" key="5">
    <source>
        <dbReference type="EMBL" id="MCI2284268.1"/>
    </source>
</evidence>
<feature type="transmembrane region" description="Helical" evidence="1">
    <location>
        <begin position="283"/>
        <end position="304"/>
    </location>
</feature>
<dbReference type="GO" id="GO:0052621">
    <property type="term" value="F:diguanylate cyclase activity"/>
    <property type="evidence" value="ECO:0007669"/>
    <property type="project" value="UniProtKB-EC"/>
</dbReference>
<keyword evidence="5" id="KW-0548">Nucleotidyltransferase</keyword>
<organism evidence="5 6">
    <name type="scientific">Colwellia maritima</name>
    <dbReference type="NCBI Taxonomy" id="2912588"/>
    <lineage>
        <taxon>Bacteria</taxon>
        <taxon>Pseudomonadati</taxon>
        <taxon>Pseudomonadota</taxon>
        <taxon>Gammaproteobacteria</taxon>
        <taxon>Alteromonadales</taxon>
        <taxon>Colwelliaceae</taxon>
        <taxon>Colwellia</taxon>
    </lineage>
</organism>
<dbReference type="InterPro" id="IPR000160">
    <property type="entry name" value="GGDEF_dom"/>
</dbReference>
<feature type="domain" description="PAC" evidence="3">
    <location>
        <begin position="433"/>
        <end position="485"/>
    </location>
</feature>
<dbReference type="Pfam" id="PF13426">
    <property type="entry name" value="PAS_9"/>
    <property type="match status" value="1"/>
</dbReference>
<dbReference type="PROSITE" id="PS50112">
    <property type="entry name" value="PAS"/>
    <property type="match status" value="1"/>
</dbReference>
<sequence length="682" mass="78082">MQLAKRTRFKSGVLAANNTHYVFQLTEQRKTTIQNYKQVFHLFSIPPQYLPDQTRVNFKKIIQKFKNLTRIRGEVDKLINNNHFDFYSGLISDLLQEVSVLHAMVTNQEKNNMVSSLIYALGLEEYAAIERGLLYGALHQQHSSDSRGSLILMGVINHVARQQAELARYYNVASPKHANLMFKTIQDKKVQEYHEYESKISIATRLRSDKVPIRTITFKSDNNNTPALNPILALQSPTELIDPELWWESATYRLGLLHTVSSTIINDIITSEKLANKQVNIPLVLYTIFVLTVLIITILLSQVLKKRVVEQIKHIADVMKQSRKNKRNNQLLEISGQDEISVMANEFNQLMIERSANEEQLKLAAQVFVEAHDGIFITETDGTLINVNPAFSEITGYERGDVLGKNLSILNSQKQSKQFYDDIWESVVARGYWKGEVWNCKKNGELYAELLTISSLKDNSGKTLHYMGLFADITQIKNQHHTLEQMAHYDALTSLPNRTLFIDRFNQSVAHADRSKNSLAVCFIDLDNFKPINDNYGHSVGDKILIEVANRIKSNLRTGDTVSRQGGDEFALLLSNINTFSDCEDILKRIYHSLKQPFILEHNTYHLTASTGVTLYPNDHSDLDTLIRHADQAMYQIKLSGGNGYHLFNKEKDQQIIKKRHKLNAIVNAIKNDEFVLYYHQK</sequence>
<dbReference type="InterPro" id="IPR043128">
    <property type="entry name" value="Rev_trsase/Diguanyl_cyclase"/>
</dbReference>
<evidence type="ECO:0000259" key="4">
    <source>
        <dbReference type="PROSITE" id="PS50887"/>
    </source>
</evidence>
<proteinExistence type="predicted"/>
<keyword evidence="5" id="KW-0808">Transferase</keyword>
<dbReference type="Gene3D" id="3.30.70.270">
    <property type="match status" value="1"/>
</dbReference>
<gene>
    <name evidence="5" type="ORF">L3081_13835</name>
</gene>
<dbReference type="SUPFAM" id="SSF55785">
    <property type="entry name" value="PYP-like sensor domain (PAS domain)"/>
    <property type="match status" value="1"/>
</dbReference>
<evidence type="ECO:0000313" key="6">
    <source>
        <dbReference type="Proteomes" id="UP001139646"/>
    </source>
</evidence>
<reference evidence="5" key="1">
    <citation type="submission" date="2022-01" db="EMBL/GenBank/DDBJ databases">
        <title>Colwellia maritima, isolated from seawater.</title>
        <authorList>
            <person name="Kristyanto S."/>
            <person name="Jung J."/>
            <person name="Jeon C.O."/>
        </authorList>
    </citation>
    <scope>NUCLEOTIDE SEQUENCE</scope>
    <source>
        <strain evidence="5">MSW7</strain>
    </source>
</reference>
<dbReference type="CDD" id="cd00130">
    <property type="entry name" value="PAS"/>
    <property type="match status" value="1"/>
</dbReference>
<dbReference type="InterPro" id="IPR029787">
    <property type="entry name" value="Nucleotide_cyclase"/>
</dbReference>
<evidence type="ECO:0000256" key="1">
    <source>
        <dbReference type="SAM" id="Phobius"/>
    </source>
</evidence>
<protein>
    <submittedName>
        <fullName evidence="5">Diguanylate cyclase</fullName>
        <ecNumber evidence="5">2.7.7.65</ecNumber>
    </submittedName>
</protein>
<evidence type="ECO:0000259" key="3">
    <source>
        <dbReference type="PROSITE" id="PS50113"/>
    </source>
</evidence>
<keyword evidence="1" id="KW-0812">Transmembrane</keyword>
<dbReference type="InterPro" id="IPR052163">
    <property type="entry name" value="DGC-Regulatory_Protein"/>
</dbReference>
<dbReference type="EMBL" id="JAKKSL010000002">
    <property type="protein sequence ID" value="MCI2284268.1"/>
    <property type="molecule type" value="Genomic_DNA"/>
</dbReference>
<dbReference type="Gene3D" id="3.30.450.20">
    <property type="entry name" value="PAS domain"/>
    <property type="match status" value="1"/>
</dbReference>
<comment type="caution">
    <text evidence="5">The sequence shown here is derived from an EMBL/GenBank/DDBJ whole genome shotgun (WGS) entry which is preliminary data.</text>
</comment>
<feature type="domain" description="PAS" evidence="2">
    <location>
        <begin position="357"/>
        <end position="407"/>
    </location>
</feature>
<dbReference type="CDD" id="cd01949">
    <property type="entry name" value="GGDEF"/>
    <property type="match status" value="1"/>
</dbReference>
<dbReference type="InterPro" id="IPR035965">
    <property type="entry name" value="PAS-like_dom_sf"/>
</dbReference>
<dbReference type="Pfam" id="PF00990">
    <property type="entry name" value="GGDEF"/>
    <property type="match status" value="1"/>
</dbReference>
<dbReference type="InterPro" id="IPR013587">
    <property type="entry name" value="Nitrate/nitrite_sensing"/>
</dbReference>
<accession>A0ABS9X1Z1</accession>
<dbReference type="InterPro" id="IPR000014">
    <property type="entry name" value="PAS"/>
</dbReference>
<dbReference type="SMART" id="SM00091">
    <property type="entry name" value="PAS"/>
    <property type="match status" value="1"/>
</dbReference>
<dbReference type="EC" id="2.7.7.65" evidence="5"/>
<dbReference type="PROSITE" id="PS50887">
    <property type="entry name" value="GGDEF"/>
    <property type="match status" value="1"/>
</dbReference>
<keyword evidence="1" id="KW-0472">Membrane</keyword>
<dbReference type="NCBIfam" id="TIGR00229">
    <property type="entry name" value="sensory_box"/>
    <property type="match status" value="1"/>
</dbReference>
<feature type="domain" description="GGDEF" evidence="4">
    <location>
        <begin position="517"/>
        <end position="650"/>
    </location>
</feature>
<name>A0ABS9X1Z1_9GAMM</name>
<dbReference type="PANTHER" id="PTHR46663:SF3">
    <property type="entry name" value="SLL0267 PROTEIN"/>
    <property type="match status" value="1"/>
</dbReference>
<dbReference type="SMART" id="SM00267">
    <property type="entry name" value="GGDEF"/>
    <property type="match status" value="1"/>
</dbReference>
<keyword evidence="1" id="KW-1133">Transmembrane helix</keyword>
<dbReference type="SUPFAM" id="SSF55073">
    <property type="entry name" value="Nucleotide cyclase"/>
    <property type="match status" value="1"/>
</dbReference>